<reference evidence="1" key="1">
    <citation type="submission" date="2022-08" db="EMBL/GenBank/DDBJ databases">
        <title>Genome Sequence of Pycnoporus sanguineus.</title>
        <authorList>
            <person name="Buettner E."/>
        </authorList>
    </citation>
    <scope>NUCLEOTIDE SEQUENCE</scope>
    <source>
        <strain evidence="1">CG-C14</strain>
    </source>
</reference>
<evidence type="ECO:0000313" key="2">
    <source>
        <dbReference type="Proteomes" id="UP001144978"/>
    </source>
</evidence>
<accession>A0ACC1MY16</accession>
<evidence type="ECO:0000313" key="1">
    <source>
        <dbReference type="EMBL" id="KAJ2971902.1"/>
    </source>
</evidence>
<comment type="caution">
    <text evidence="1">The sequence shown here is derived from an EMBL/GenBank/DDBJ whole genome shotgun (WGS) entry which is preliminary data.</text>
</comment>
<sequence length="116" mass="12731">MDSLTEQRFSCGSVNAWSRCSIIADDPLSSDTGLTSNHADDLGFKIGEGRRSRSSDMETRKCRDSRSNLAPKGVTEDVPPSGPKFSTEHDCIWPAKDDALRLRTAGSIITPAWSDW</sequence>
<protein>
    <submittedName>
        <fullName evidence="1">Uncharacterized protein</fullName>
    </submittedName>
</protein>
<dbReference type="Proteomes" id="UP001144978">
    <property type="component" value="Unassembled WGS sequence"/>
</dbReference>
<organism evidence="1 2">
    <name type="scientific">Trametes sanguinea</name>
    <dbReference type="NCBI Taxonomy" id="158606"/>
    <lineage>
        <taxon>Eukaryota</taxon>
        <taxon>Fungi</taxon>
        <taxon>Dikarya</taxon>
        <taxon>Basidiomycota</taxon>
        <taxon>Agaricomycotina</taxon>
        <taxon>Agaricomycetes</taxon>
        <taxon>Polyporales</taxon>
        <taxon>Polyporaceae</taxon>
        <taxon>Trametes</taxon>
    </lineage>
</organism>
<keyword evidence="2" id="KW-1185">Reference proteome</keyword>
<proteinExistence type="predicted"/>
<gene>
    <name evidence="1" type="ORF">NUW54_g12388</name>
</gene>
<dbReference type="EMBL" id="JANSHE010005255">
    <property type="protein sequence ID" value="KAJ2971902.1"/>
    <property type="molecule type" value="Genomic_DNA"/>
</dbReference>
<name>A0ACC1MY16_9APHY</name>